<reference evidence="2 3" key="1">
    <citation type="submission" date="2019-06" db="EMBL/GenBank/DDBJ databases">
        <title>Paenimaribius caenipelagi gen. nov., sp. nov., isolated from a tidal flat.</title>
        <authorList>
            <person name="Yoon J.-H."/>
        </authorList>
    </citation>
    <scope>NUCLEOTIDE SEQUENCE [LARGE SCALE GENOMIC DNA]</scope>
    <source>
        <strain evidence="2 3">JBTF-M29</strain>
    </source>
</reference>
<name>A0A547PNP9_9RHOB</name>
<dbReference type="Proteomes" id="UP000318590">
    <property type="component" value="Unassembled WGS sequence"/>
</dbReference>
<evidence type="ECO:0000256" key="1">
    <source>
        <dbReference type="SAM" id="MobiDB-lite"/>
    </source>
</evidence>
<protein>
    <submittedName>
        <fullName evidence="2">Uncharacterized protein</fullName>
    </submittedName>
</protein>
<dbReference type="EMBL" id="VFSV01000034">
    <property type="protein sequence ID" value="TRD15776.1"/>
    <property type="molecule type" value="Genomic_DNA"/>
</dbReference>
<feature type="region of interest" description="Disordered" evidence="1">
    <location>
        <begin position="170"/>
        <end position="216"/>
    </location>
</feature>
<proteinExistence type="predicted"/>
<dbReference type="AlphaFoldDB" id="A0A547PNP9"/>
<comment type="caution">
    <text evidence="2">The sequence shown here is derived from an EMBL/GenBank/DDBJ whole genome shotgun (WGS) entry which is preliminary data.</text>
</comment>
<feature type="compositionally biased region" description="Basic and acidic residues" evidence="1">
    <location>
        <begin position="189"/>
        <end position="203"/>
    </location>
</feature>
<gene>
    <name evidence="2" type="ORF">FEV53_15050</name>
</gene>
<sequence>MTTESSSRIRIYLGPVASGLVEGDEANRAANLDAAISQLKSDLQVALEAAGAVPAPHFPPLSPSDLQTALSDVLTPFRDELTAAISDAGGDENQASEDAIASAVKAAVAPSLSSLTRMIVALGKRQSDWNRQLHEEMSATRAMIAMLAATTDEELSALMERTNLRIEQMRLSPDHDLGKQQLELDLEEDRQVMARMERERGPDGDPEVDREDEHER</sequence>
<organism evidence="2 3">
    <name type="scientific">Palleronia caenipelagi</name>
    <dbReference type="NCBI Taxonomy" id="2489174"/>
    <lineage>
        <taxon>Bacteria</taxon>
        <taxon>Pseudomonadati</taxon>
        <taxon>Pseudomonadota</taxon>
        <taxon>Alphaproteobacteria</taxon>
        <taxon>Rhodobacterales</taxon>
        <taxon>Roseobacteraceae</taxon>
        <taxon>Palleronia</taxon>
    </lineage>
</organism>
<evidence type="ECO:0000313" key="3">
    <source>
        <dbReference type="Proteomes" id="UP000318590"/>
    </source>
</evidence>
<accession>A0A547PNP9</accession>
<keyword evidence="3" id="KW-1185">Reference proteome</keyword>
<dbReference type="RefSeq" id="WP_142835627.1">
    <property type="nucleotide sequence ID" value="NZ_VFSV01000034.1"/>
</dbReference>
<evidence type="ECO:0000313" key="2">
    <source>
        <dbReference type="EMBL" id="TRD15776.1"/>
    </source>
</evidence>